<dbReference type="GO" id="GO:0005975">
    <property type="term" value="P:carbohydrate metabolic process"/>
    <property type="evidence" value="ECO:0007669"/>
    <property type="project" value="InterPro"/>
</dbReference>
<evidence type="ECO:0000256" key="2">
    <source>
        <dbReference type="ARBA" id="ARBA00012652"/>
    </source>
</evidence>
<accession>A0A7R9L2Y1</accession>
<dbReference type="InterPro" id="IPR035396">
    <property type="entry name" value="Bac_rhamnosid6H"/>
</dbReference>
<dbReference type="InterPro" id="IPR039528">
    <property type="entry name" value="DPM1-like"/>
</dbReference>
<dbReference type="Gene3D" id="1.50.10.10">
    <property type="match status" value="1"/>
</dbReference>
<evidence type="ECO:0000259" key="8">
    <source>
        <dbReference type="Pfam" id="PF08531"/>
    </source>
</evidence>
<dbReference type="SUPFAM" id="SSF48208">
    <property type="entry name" value="Six-hairpin glycosidases"/>
    <property type="match status" value="1"/>
</dbReference>
<evidence type="ECO:0000256" key="3">
    <source>
        <dbReference type="ARBA" id="ARBA00012704"/>
    </source>
</evidence>
<dbReference type="Gene3D" id="3.90.550.10">
    <property type="entry name" value="Spore Coat Polysaccharide Biosynthesis Protein SpsA, Chain A"/>
    <property type="match status" value="1"/>
</dbReference>
<evidence type="ECO:0000259" key="9">
    <source>
        <dbReference type="Pfam" id="PF17389"/>
    </source>
</evidence>
<dbReference type="GO" id="GO:0004582">
    <property type="term" value="F:dolichyl-phosphate beta-D-mannosyltransferase activity"/>
    <property type="evidence" value="ECO:0007669"/>
    <property type="project" value="UniProtKB-EC"/>
</dbReference>
<comment type="catalytic activity">
    <reaction evidence="1">
        <text>Hydrolysis of terminal non-reducing alpha-L-rhamnose residues in alpha-L-rhamnosides.</text>
        <dbReference type="EC" id="3.2.1.40"/>
    </reaction>
</comment>
<dbReference type="Pfam" id="PF05592">
    <property type="entry name" value="Bac_rhamnosid"/>
    <property type="match status" value="1"/>
</dbReference>
<dbReference type="Proteomes" id="UP000759131">
    <property type="component" value="Unassembled WGS sequence"/>
</dbReference>
<gene>
    <name evidence="10" type="ORF">OSB1V03_LOCUS13380</name>
</gene>
<dbReference type="InterPro" id="IPR013783">
    <property type="entry name" value="Ig-like_fold"/>
</dbReference>
<evidence type="ECO:0000256" key="1">
    <source>
        <dbReference type="ARBA" id="ARBA00001445"/>
    </source>
</evidence>
<evidence type="ECO:0000313" key="10">
    <source>
        <dbReference type="EMBL" id="CAD7632981.1"/>
    </source>
</evidence>
<dbReference type="InterPro" id="IPR008928">
    <property type="entry name" value="6-hairpin_glycosidase_sf"/>
</dbReference>
<keyword evidence="11" id="KW-1185">Reference proteome</keyword>
<keyword evidence="5" id="KW-0808">Transferase</keyword>
<evidence type="ECO:0000256" key="5">
    <source>
        <dbReference type="ARBA" id="ARBA00022679"/>
    </source>
</evidence>
<dbReference type="EC" id="2.4.1.83" evidence="3"/>
<dbReference type="EC" id="3.2.1.40" evidence="2"/>
<evidence type="ECO:0000313" key="11">
    <source>
        <dbReference type="Proteomes" id="UP000759131"/>
    </source>
</evidence>
<dbReference type="CDD" id="cd06442">
    <property type="entry name" value="DPM1_like"/>
    <property type="match status" value="1"/>
</dbReference>
<dbReference type="Gene3D" id="2.60.40.10">
    <property type="entry name" value="Immunoglobulins"/>
    <property type="match status" value="1"/>
</dbReference>
<organism evidence="10">
    <name type="scientific">Medioppia subpectinata</name>
    <dbReference type="NCBI Taxonomy" id="1979941"/>
    <lineage>
        <taxon>Eukaryota</taxon>
        <taxon>Metazoa</taxon>
        <taxon>Ecdysozoa</taxon>
        <taxon>Arthropoda</taxon>
        <taxon>Chelicerata</taxon>
        <taxon>Arachnida</taxon>
        <taxon>Acari</taxon>
        <taxon>Acariformes</taxon>
        <taxon>Sarcoptiformes</taxon>
        <taxon>Oribatida</taxon>
        <taxon>Brachypylina</taxon>
        <taxon>Oppioidea</taxon>
        <taxon>Oppiidae</taxon>
        <taxon>Medioppia</taxon>
    </lineage>
</organism>
<feature type="domain" description="Bacterial alpha-L-rhamnosidase N-terminal" evidence="8">
    <location>
        <begin position="669"/>
        <end position="837"/>
    </location>
</feature>
<dbReference type="Pfam" id="PF25788">
    <property type="entry name" value="Ig_Rha78A_N"/>
    <property type="match status" value="1"/>
</dbReference>
<dbReference type="EMBL" id="CAJPIZ010011908">
    <property type="protein sequence ID" value="CAG2113411.1"/>
    <property type="molecule type" value="Genomic_DNA"/>
</dbReference>
<dbReference type="PANTHER" id="PTHR33307">
    <property type="entry name" value="ALPHA-RHAMNOSIDASE (EUROFUNG)"/>
    <property type="match status" value="1"/>
</dbReference>
<dbReference type="InterPro" id="IPR001173">
    <property type="entry name" value="Glyco_trans_2-like"/>
</dbReference>
<dbReference type="OrthoDB" id="10036721at2759"/>
<name>A0A7R9L2Y1_9ACAR</name>
<dbReference type="PANTHER" id="PTHR33307:SF6">
    <property type="entry name" value="ALPHA-RHAMNOSIDASE (EUROFUNG)-RELATED"/>
    <property type="match status" value="1"/>
</dbReference>
<dbReference type="InterPro" id="IPR029044">
    <property type="entry name" value="Nucleotide-diphossugar_trans"/>
</dbReference>
<reference evidence="10" key="1">
    <citation type="submission" date="2020-11" db="EMBL/GenBank/DDBJ databases">
        <authorList>
            <person name="Tran Van P."/>
        </authorList>
    </citation>
    <scope>NUCLEOTIDE SEQUENCE</scope>
</reference>
<dbReference type="Pfam" id="PF00535">
    <property type="entry name" value="Glycos_transf_2"/>
    <property type="match status" value="1"/>
</dbReference>
<dbReference type="SUPFAM" id="SSF52047">
    <property type="entry name" value="RNI-like"/>
    <property type="match status" value="1"/>
</dbReference>
<evidence type="ECO:0000259" key="7">
    <source>
        <dbReference type="Pfam" id="PF05592"/>
    </source>
</evidence>
<proteinExistence type="predicted"/>
<dbReference type="EMBL" id="OC866483">
    <property type="protein sequence ID" value="CAD7632981.1"/>
    <property type="molecule type" value="Genomic_DNA"/>
</dbReference>
<dbReference type="InterPro" id="IPR008902">
    <property type="entry name" value="Rhamnosid_concanavalin"/>
</dbReference>
<dbReference type="Gene3D" id="2.60.120.260">
    <property type="entry name" value="Galactose-binding domain-like"/>
    <property type="match status" value="2"/>
</dbReference>
<sequence length="1089" mass="123229">MHGLKHSRGHFVIIMDSDLSHHPKFIPQFIEMQAKTGSDVVTGTRYAGDGGVYGWDFRRKLISRGANYLTQVLLRPGVSDLTGSFRLYKREVLEKLVASCVSKGYVFQMEMMARANAMGYRVSEVPISFVDRVYGESKMGAMEIIQFAKGVNTFGSILKKCSHIKCLYLGSAWIDEKTIAMIVTHCSQLKRLYLSYIQTKTSAEVLNDALRPLLPQLSHLTLEDNDSVVNNTMQSLPQLSSLVSIKLSTDKSSAIDCLPQSIGRLSLSDTIDISVDTLKKRCPLLEALHLMDYHHDSDQYWDQLFADICAHFALKRLHWEVLYFSANLFFKNVSKLSQLRHLSIHLCNDGLDTNAMQSMPSLKSLSLSGLKCMPKMLSKLNQIFPSVKRLVLTDIVIKCECSDGHEDRFAGSFPDDCEECIYKCLQLWSQLPQLKRITFTDEERMFIIESNDLSLMSELTLIPFSGLRSKHMPQLAALVADCVHNMSPKKVSTLSDSTSDIQAINLKVEYLVNPLAVDIPQPRLQWTLQALNETKQNLSQKAYQILVATDRQSLDKNVGNLWDSKKVVSDRTNHIKYGGTPLKAGMRAHWKVNVWDQNDRVLDKHPGYIGFWDKGLDARDWTAQWIGAPKGTQQQALKNLADIDNKLIKSKPALVPVLYLRKSFTTNSKVKSAKLYATAQGVYQLSINGRVINKSILDPGFTDYNKTIQYQAYDVSDQLAGENTISVLLGTGWYSSYVSYEHKYHHFGSDQHMLVELHIEYEDKTTVVVKSDNTWKVSTGSYIYSDLLMGELYYESREPKNWRESAYDDSHWPSVVTKPIDKTVALVADRAEPVRAIQVLEPKTKHESQLGVWVFDFGQNMVGWVQIQMPKAYDASRVQLRHAEALNPNGTIYVLNLRSALATDTYVLDKVNRTTELSLEPHFTTHGFRYVEVTGYPGEPALSAIKGIVIHSDTAFKSHFETSNKMVNQLFSNINWGQRGNFLSVPTDCPQRDERLGWTGDAEVFAHTATYNADVSAFYTKWLRDLRDSQSTEGGYPNVAPKVWGRTTMGNGSPAWADIAVILPYTLWRQYGDIQAVEDSYESMKRYMS</sequence>
<feature type="non-terminal residue" evidence="10">
    <location>
        <position position="1089"/>
    </location>
</feature>
<dbReference type="InterPro" id="IPR012341">
    <property type="entry name" value="6hp_glycosidase-like_sf"/>
</dbReference>
<feature type="domain" description="Glycosyltransferase 2-like" evidence="6">
    <location>
        <begin position="1"/>
        <end position="96"/>
    </location>
</feature>
<dbReference type="InterPro" id="IPR032675">
    <property type="entry name" value="LRR_dom_sf"/>
</dbReference>
<evidence type="ECO:0000256" key="4">
    <source>
        <dbReference type="ARBA" id="ARBA00014858"/>
    </source>
</evidence>
<protein>
    <recommendedName>
        <fullName evidence="4">Dolichol-phosphate mannosyltransferase subunit 1</fullName>
        <ecNumber evidence="3">2.4.1.83</ecNumber>
        <ecNumber evidence="2">3.2.1.40</ecNumber>
    </recommendedName>
</protein>
<feature type="domain" description="Alpha-L-rhamnosidase six-hairpin glycosidase" evidence="9">
    <location>
        <begin position="957"/>
        <end position="1089"/>
    </location>
</feature>
<dbReference type="InterPro" id="IPR013737">
    <property type="entry name" value="Bac_rhamnosid_N"/>
</dbReference>
<dbReference type="GO" id="GO:0030596">
    <property type="term" value="F:alpha-L-rhamnosidase activity"/>
    <property type="evidence" value="ECO:0007669"/>
    <property type="project" value="UniProtKB-EC"/>
</dbReference>
<dbReference type="Gene3D" id="3.80.10.10">
    <property type="entry name" value="Ribonuclease Inhibitor"/>
    <property type="match status" value="1"/>
</dbReference>
<dbReference type="Pfam" id="PF08531">
    <property type="entry name" value="Bac_rhamnosid_N"/>
    <property type="match status" value="1"/>
</dbReference>
<evidence type="ECO:0000259" key="6">
    <source>
        <dbReference type="Pfam" id="PF00535"/>
    </source>
</evidence>
<dbReference type="Pfam" id="PF17389">
    <property type="entry name" value="Bac_rhamnosid6H"/>
    <property type="match status" value="1"/>
</dbReference>
<dbReference type="InterPro" id="IPR016007">
    <property type="entry name" value="Alpha_rhamnosid"/>
</dbReference>
<dbReference type="SUPFAM" id="SSF53448">
    <property type="entry name" value="Nucleotide-diphospho-sugar transferases"/>
    <property type="match status" value="1"/>
</dbReference>
<dbReference type="AlphaFoldDB" id="A0A7R9L2Y1"/>
<feature type="domain" description="Alpha-L-rhamnosidase concanavalin-like" evidence="7">
    <location>
        <begin position="849"/>
        <end position="951"/>
    </location>
</feature>